<dbReference type="CDD" id="cd24106">
    <property type="entry name" value="ASKHA_NBD_benz_CoA_BzdQ"/>
    <property type="match status" value="1"/>
</dbReference>
<evidence type="ECO:0000256" key="4">
    <source>
        <dbReference type="ARBA" id="ARBA00023014"/>
    </source>
</evidence>
<protein>
    <submittedName>
        <fullName evidence="7">Activator of (R)-2-hydroxyglutaryl-CoA dehydratase</fullName>
    </submittedName>
    <submittedName>
        <fullName evidence="6">Benzoyl-CoA reductase, bzd-type, Q subunit</fullName>
    </submittedName>
</protein>
<gene>
    <name evidence="6" type="ORF">DEACI_1769</name>
    <name evidence="7" type="ORF">DEACI_3084</name>
</gene>
<keyword evidence="8" id="KW-1185">Reference proteome</keyword>
<comment type="cofactor">
    <cofactor evidence="1">
        <name>[4Fe-4S] cluster</name>
        <dbReference type="ChEBI" id="CHEBI:49883"/>
    </cofactor>
</comment>
<dbReference type="NCBIfam" id="TIGR00241">
    <property type="entry name" value="CoA_E_activ"/>
    <property type="match status" value="1"/>
</dbReference>
<evidence type="ECO:0000313" key="8">
    <source>
        <dbReference type="Proteomes" id="UP001071230"/>
    </source>
</evidence>
<feature type="domain" description="ATPase BadF/BadG/BcrA/BcrD type" evidence="5">
    <location>
        <begin position="33"/>
        <end position="283"/>
    </location>
</feature>
<evidence type="ECO:0000313" key="6">
    <source>
        <dbReference type="EMBL" id="CAA7601116.1"/>
    </source>
</evidence>
<dbReference type="InterPro" id="IPR008275">
    <property type="entry name" value="CoA_E_activase_dom"/>
</dbReference>
<reference evidence="6" key="2">
    <citation type="submission" date="2020-01" db="EMBL/GenBank/DDBJ databases">
        <authorList>
            <person name="Hornung B."/>
        </authorList>
    </citation>
    <scope>NUCLEOTIDE SEQUENCE</scope>
    <source>
        <strain evidence="6">PacBioINE</strain>
    </source>
</reference>
<dbReference type="InterPro" id="IPR017605">
    <property type="entry name" value="Benzoyl-CoA_Rdtase_bzd_qsu"/>
</dbReference>
<dbReference type="EMBL" id="LR746496">
    <property type="protein sequence ID" value="CAA7601116.1"/>
    <property type="molecule type" value="Genomic_DNA"/>
</dbReference>
<dbReference type="PANTHER" id="PTHR32329">
    <property type="entry name" value="BIFUNCTIONAL PROTEIN [INCLUDES 2-HYDROXYACYL-COA DEHYDRATASE (N-TER) AND ITS ACTIVATOR DOMAIN (C_TERM)-RELATED"/>
    <property type="match status" value="1"/>
</dbReference>
<keyword evidence="4" id="KW-0411">Iron-sulfur</keyword>
<dbReference type="Pfam" id="PF01869">
    <property type="entry name" value="BcrAD_BadFG"/>
    <property type="match status" value="1"/>
</dbReference>
<dbReference type="GO" id="GO:0046872">
    <property type="term" value="F:metal ion binding"/>
    <property type="evidence" value="ECO:0007669"/>
    <property type="project" value="UniProtKB-KW"/>
</dbReference>
<evidence type="ECO:0000256" key="2">
    <source>
        <dbReference type="ARBA" id="ARBA00022723"/>
    </source>
</evidence>
<dbReference type="SUPFAM" id="SSF53067">
    <property type="entry name" value="Actin-like ATPase domain"/>
    <property type="match status" value="1"/>
</dbReference>
<evidence type="ECO:0000256" key="3">
    <source>
        <dbReference type="ARBA" id="ARBA00023004"/>
    </source>
</evidence>
<dbReference type="InterPro" id="IPR051805">
    <property type="entry name" value="Dehydratase_Activator_Redct"/>
</dbReference>
<dbReference type="NCBIfam" id="TIGR03192">
    <property type="entry name" value="benz_CoA_bzdQ"/>
    <property type="match status" value="1"/>
</dbReference>
<dbReference type="KEGG" id="aacx:DEACI_1769"/>
<dbReference type="InterPro" id="IPR043129">
    <property type="entry name" value="ATPase_NBD"/>
</dbReference>
<dbReference type="EMBL" id="CDGJ01000082">
    <property type="protein sequence ID" value="CEJ08605.1"/>
    <property type="molecule type" value="Genomic_DNA"/>
</dbReference>
<proteinExistence type="predicted"/>
<evidence type="ECO:0000313" key="7">
    <source>
        <dbReference type="EMBL" id="CEJ08605.1"/>
    </source>
</evidence>
<name>A0A8S0XBE0_9FIRM</name>
<sequence length="304" mass="32434">MNENETKEYWRWKEYNWKNPDIPDWRGSLVTAGVDVGSTSSQAVIMVDGELYAFSNMRTGSDSPSSALDAINWAMEGTGLTLNDIRFTVGTGYGRVNVPFADKAVTEIACHARGANFMYGPTVRTLLDMGGQDCKAIHCDERGKVTSFLMNDKCAAGTGRGMEVFANLLAVPIEDVGAMSLSVEEEPAPVSSTCVVFAKTEATGLLRAGWSKEKVLAAYCSAMASRVVSLLERNGMEKDFAITGGIAKNPGVVKRIERILGVEALKPIYDTQIAGALGGALFAKALAAKAGKDKSAPQGKMAGR</sequence>
<dbReference type="AlphaFoldDB" id="A0A8S0XBE0"/>
<dbReference type="PANTHER" id="PTHR32329:SF2">
    <property type="entry name" value="BIFUNCTIONAL PROTEIN [INCLUDES 2-HYDROXYACYL-COA DEHYDRATASE (N-TER) AND ITS ACTIVATOR DOMAIN (C_TERM)"/>
    <property type="match status" value="1"/>
</dbReference>
<evidence type="ECO:0000256" key="1">
    <source>
        <dbReference type="ARBA" id="ARBA00001966"/>
    </source>
</evidence>
<dbReference type="RefSeq" id="WP_240984684.1">
    <property type="nucleotide sequence ID" value="NZ_CDGJ01000082.1"/>
</dbReference>
<reference evidence="7" key="1">
    <citation type="submission" date="2014-11" db="EMBL/GenBank/DDBJ databases">
        <authorList>
            <person name="Hornung B.V."/>
        </authorList>
    </citation>
    <scope>NUCLEOTIDE SEQUENCE</scope>
    <source>
        <strain evidence="7">INE</strain>
    </source>
</reference>
<keyword evidence="3" id="KW-0408">Iron</keyword>
<dbReference type="Proteomes" id="UP001071230">
    <property type="component" value="Unassembled WGS sequence"/>
</dbReference>
<dbReference type="Gene3D" id="3.30.420.40">
    <property type="match status" value="2"/>
</dbReference>
<keyword evidence="2" id="KW-0479">Metal-binding</keyword>
<dbReference type="InterPro" id="IPR002731">
    <property type="entry name" value="ATPase_BadF"/>
</dbReference>
<dbReference type="GO" id="GO:0051536">
    <property type="term" value="F:iron-sulfur cluster binding"/>
    <property type="evidence" value="ECO:0007669"/>
    <property type="project" value="UniProtKB-KW"/>
</dbReference>
<evidence type="ECO:0000259" key="5">
    <source>
        <dbReference type="Pfam" id="PF01869"/>
    </source>
</evidence>
<organism evidence="6">
    <name type="scientific">Acididesulfobacillus acetoxydans</name>
    <dbReference type="NCBI Taxonomy" id="1561005"/>
    <lineage>
        <taxon>Bacteria</taxon>
        <taxon>Bacillati</taxon>
        <taxon>Bacillota</taxon>
        <taxon>Clostridia</taxon>
        <taxon>Eubacteriales</taxon>
        <taxon>Peptococcaceae</taxon>
        <taxon>Acididesulfobacillus</taxon>
    </lineage>
</organism>
<accession>A0A8S0XBE0</accession>
<dbReference type="Proteomes" id="UP000836597">
    <property type="component" value="Chromosome"/>
</dbReference>